<keyword evidence="1" id="KW-1133">Transmembrane helix</keyword>
<name>A0A3B1BTP2_9ZZZZ</name>
<gene>
    <name evidence="3" type="ORF">MNBD_NITROSPINAE03-1265</name>
</gene>
<dbReference type="PANTHER" id="PTHR21666:SF270">
    <property type="entry name" value="MUREIN HYDROLASE ACTIVATOR ENVC"/>
    <property type="match status" value="1"/>
</dbReference>
<dbReference type="InterPro" id="IPR011055">
    <property type="entry name" value="Dup_hybrid_motif"/>
</dbReference>
<organism evidence="3">
    <name type="scientific">hydrothermal vent metagenome</name>
    <dbReference type="NCBI Taxonomy" id="652676"/>
    <lineage>
        <taxon>unclassified sequences</taxon>
        <taxon>metagenomes</taxon>
        <taxon>ecological metagenomes</taxon>
    </lineage>
</organism>
<dbReference type="EMBL" id="UOGB01000010">
    <property type="protein sequence ID" value="VAX15224.1"/>
    <property type="molecule type" value="Genomic_DNA"/>
</dbReference>
<protein>
    <submittedName>
        <fullName evidence="3">Phage endopeptidase (ACLAME 35)</fullName>
    </submittedName>
</protein>
<evidence type="ECO:0000256" key="1">
    <source>
        <dbReference type="SAM" id="Phobius"/>
    </source>
</evidence>
<proteinExistence type="predicted"/>
<dbReference type="Gene3D" id="2.70.70.10">
    <property type="entry name" value="Glucose Permease (Domain IIA)"/>
    <property type="match status" value="1"/>
</dbReference>
<keyword evidence="1" id="KW-0472">Membrane</keyword>
<dbReference type="PANTHER" id="PTHR21666">
    <property type="entry name" value="PEPTIDASE-RELATED"/>
    <property type="match status" value="1"/>
</dbReference>
<dbReference type="Pfam" id="PF01551">
    <property type="entry name" value="Peptidase_M23"/>
    <property type="match status" value="1"/>
</dbReference>
<accession>A0A3B1BTP2</accession>
<dbReference type="InterPro" id="IPR050570">
    <property type="entry name" value="Cell_wall_metabolism_enzyme"/>
</dbReference>
<feature type="domain" description="M23ase beta-sheet core" evidence="2">
    <location>
        <begin position="203"/>
        <end position="297"/>
    </location>
</feature>
<evidence type="ECO:0000259" key="2">
    <source>
        <dbReference type="Pfam" id="PF01551"/>
    </source>
</evidence>
<evidence type="ECO:0000313" key="3">
    <source>
        <dbReference type="EMBL" id="VAX15224.1"/>
    </source>
</evidence>
<dbReference type="AlphaFoldDB" id="A0A3B1BTP2"/>
<dbReference type="InterPro" id="IPR016047">
    <property type="entry name" value="M23ase_b-sheet_dom"/>
</dbReference>
<reference evidence="3" key="1">
    <citation type="submission" date="2018-06" db="EMBL/GenBank/DDBJ databases">
        <authorList>
            <person name="Zhirakovskaya E."/>
        </authorList>
    </citation>
    <scope>NUCLEOTIDE SEQUENCE</scope>
</reference>
<dbReference type="FunFam" id="2.70.70.10:FF:000006">
    <property type="entry name" value="M23 family peptidase"/>
    <property type="match status" value="1"/>
</dbReference>
<dbReference type="SUPFAM" id="SSF51261">
    <property type="entry name" value="Duplicated hybrid motif"/>
    <property type="match status" value="1"/>
</dbReference>
<feature type="transmembrane region" description="Helical" evidence="1">
    <location>
        <begin position="27"/>
        <end position="47"/>
    </location>
</feature>
<dbReference type="CDD" id="cd12797">
    <property type="entry name" value="M23_peptidase"/>
    <property type="match status" value="1"/>
</dbReference>
<dbReference type="GO" id="GO:0004222">
    <property type="term" value="F:metalloendopeptidase activity"/>
    <property type="evidence" value="ECO:0007669"/>
    <property type="project" value="TreeGrafter"/>
</dbReference>
<keyword evidence="1" id="KW-0812">Transmembrane</keyword>
<sequence>MFSKKYTIIFIPDVAGQFRRFSVPKMFVKGATAVGMVFCVIFGYFAYSVLQKSSDLGELNSLRTITASQKLEIQQFSQKLRQIETQMTRLEQFDKKLRVITALESQPSAEHEFGSGGPDQDAMVSFSSASKKYTQSLMDSLNSDLDRIGKQAESQEVSFFELDEFFKEQSSLLSHTPSIWPTRGWVTSTFGYRRSPFTGLREMHEGIDVATQRSAPILAPANGIVIRVGYHVGYGKMIEIDHGYGVVSRYGHNSKNIVKVGQKVKRGDLIAKVGSTGRSTGPHLHYEVLLNGVPVNPYRYIFQN</sequence>